<dbReference type="InterPro" id="IPR021424">
    <property type="entry name" value="PorA"/>
</dbReference>
<name>A0A6B8VQ33_9CORY</name>
<protein>
    <recommendedName>
        <fullName evidence="5">DUF3068 domain-containing protein</fullName>
    </recommendedName>
</protein>
<dbReference type="Proteomes" id="UP000427071">
    <property type="component" value="Chromosome"/>
</dbReference>
<evidence type="ECO:0008006" key="5">
    <source>
        <dbReference type="Google" id="ProtNLM"/>
    </source>
</evidence>
<dbReference type="Pfam" id="PF11271">
    <property type="entry name" value="PorA"/>
    <property type="match status" value="1"/>
</dbReference>
<keyword evidence="1" id="KW-0472">Membrane</keyword>
<feature type="chain" id="PRO_5025463284" description="DUF3068 domain-containing protein" evidence="2">
    <location>
        <begin position="29"/>
        <end position="348"/>
    </location>
</feature>
<accession>A0A6B8VQ33</accession>
<reference evidence="4" key="1">
    <citation type="submission" date="2019-11" db="EMBL/GenBank/DDBJ databases">
        <title>Complete genome sequence of Corynebacterium kalinowskii 1959, a novel Corynebacterium species isolated from soil of a small paddock in Vilsendorf, Germany.</title>
        <authorList>
            <person name="Schaffert L."/>
            <person name="Ruwe M."/>
            <person name="Milse J."/>
            <person name="Hanuschka K."/>
            <person name="Ortseifen V."/>
            <person name="Droste J."/>
            <person name="Brandt D."/>
            <person name="Schlueter L."/>
            <person name="Kutter Y."/>
            <person name="Vinke S."/>
            <person name="Viehoefer P."/>
            <person name="Jacob L."/>
            <person name="Luebke N.-C."/>
            <person name="Schulte-Berndt E."/>
            <person name="Hain C."/>
            <person name="Linder M."/>
            <person name="Schmidt P."/>
            <person name="Wollenschlaeger L."/>
            <person name="Luttermann T."/>
            <person name="Thieme E."/>
            <person name="Hassa J."/>
            <person name="Haak M."/>
            <person name="Wittchen M."/>
            <person name="Mentz A."/>
            <person name="Persicke M."/>
            <person name="Busche T."/>
            <person name="Ruckert C."/>
        </authorList>
    </citation>
    <scope>NUCLEOTIDE SEQUENCE [LARGE SCALE GENOMIC DNA]</scope>
    <source>
        <strain evidence="4">1959</strain>
    </source>
</reference>
<evidence type="ECO:0000313" key="4">
    <source>
        <dbReference type="Proteomes" id="UP000427071"/>
    </source>
</evidence>
<keyword evidence="1" id="KW-0812">Transmembrane</keyword>
<evidence type="ECO:0000256" key="1">
    <source>
        <dbReference type="SAM" id="Phobius"/>
    </source>
</evidence>
<evidence type="ECO:0000313" key="3">
    <source>
        <dbReference type="EMBL" id="QGU01135.1"/>
    </source>
</evidence>
<keyword evidence="1" id="KW-1133">Transmembrane helix</keyword>
<proteinExistence type="predicted"/>
<keyword evidence="4" id="KW-1185">Reference proteome</keyword>
<evidence type="ECO:0000256" key="2">
    <source>
        <dbReference type="SAM" id="SignalP"/>
    </source>
</evidence>
<keyword evidence="2" id="KW-0732">Signal</keyword>
<sequence length="348" mass="38341">MTKKAKAALAFTLALALLLLRSVGPNLATEQVRLLPVDESLQITSEPADATLFDATAWNNRTPLVDSPECVTTLALDCFLAHPLVSNSKKITAHQSDNPKEALYVVDESMSTDSGQTLFTSQDSVRLIRHSSFPVDQPVASLKSESPLPGFTHDSSAQVRDGLQYSFPFATEFRSFRYFDKFSATTTPIDFQDRETIGGVTVYRFHQKLDPIELGTGTIKGLANQFYSPEEIATQGLTAGNTVVMNQYYSMTRTLWVEPKTGTIVDSLEIPHVFLARDAIEAQQVSVDSGLTLFNATLRWDEPTTKAMWERASDGLTTLKTVSVALLFATIASAALVVLGIYYLRRRD</sequence>
<feature type="signal peptide" evidence="2">
    <location>
        <begin position="1"/>
        <end position="28"/>
    </location>
</feature>
<gene>
    <name evidence="3" type="ORF">CKALI_01175</name>
</gene>
<feature type="transmembrane region" description="Helical" evidence="1">
    <location>
        <begin position="322"/>
        <end position="344"/>
    </location>
</feature>
<dbReference type="EMBL" id="CP046452">
    <property type="protein sequence ID" value="QGU01135.1"/>
    <property type="molecule type" value="Genomic_DNA"/>
</dbReference>
<dbReference type="RefSeq" id="WP_197079733.1">
    <property type="nucleotide sequence ID" value="NZ_CP046452.1"/>
</dbReference>
<dbReference type="AlphaFoldDB" id="A0A6B8VQ33"/>
<organism evidence="3 4">
    <name type="scientific">Corynebacterium kalinowskii</name>
    <dbReference type="NCBI Taxonomy" id="2675216"/>
    <lineage>
        <taxon>Bacteria</taxon>
        <taxon>Bacillati</taxon>
        <taxon>Actinomycetota</taxon>
        <taxon>Actinomycetes</taxon>
        <taxon>Mycobacteriales</taxon>
        <taxon>Corynebacteriaceae</taxon>
        <taxon>Corynebacterium</taxon>
    </lineage>
</organism>
<dbReference type="KEGG" id="ckw:CKALI_01175"/>